<dbReference type="CDD" id="cd03429">
    <property type="entry name" value="NUDIX_NADH_pyrophosphatase_Nudt13"/>
    <property type="match status" value="1"/>
</dbReference>
<comment type="caution">
    <text evidence="11">The sequence shown here is derived from an EMBL/GenBank/DDBJ whole genome shotgun (WGS) entry which is preliminary data.</text>
</comment>
<protein>
    <recommendedName>
        <fullName evidence="4">NAD(+) diphosphatase</fullName>
        <ecNumber evidence="4">3.6.1.22</ecNumber>
    </recommendedName>
</protein>
<dbReference type="PANTHER" id="PTHR42904:SF6">
    <property type="entry name" value="NAD-CAPPED RNA HYDROLASE NUDT12"/>
    <property type="match status" value="1"/>
</dbReference>
<dbReference type="Proteomes" id="UP000824024">
    <property type="component" value="Unassembled WGS sequence"/>
</dbReference>
<comment type="catalytic activity">
    <reaction evidence="9">
        <text>a 5'-end NAD(+)-phospho-ribonucleoside in mRNA + H2O = a 5'-end phospho-adenosine-phospho-ribonucleoside in mRNA + beta-nicotinamide D-ribonucleotide + 2 H(+)</text>
        <dbReference type="Rhea" id="RHEA:60876"/>
        <dbReference type="Rhea" id="RHEA-COMP:15698"/>
        <dbReference type="Rhea" id="RHEA-COMP:15719"/>
        <dbReference type="ChEBI" id="CHEBI:14649"/>
        <dbReference type="ChEBI" id="CHEBI:15377"/>
        <dbReference type="ChEBI" id="CHEBI:15378"/>
        <dbReference type="ChEBI" id="CHEBI:144029"/>
        <dbReference type="ChEBI" id="CHEBI:144051"/>
    </reaction>
    <physiologicalReaction direction="left-to-right" evidence="9">
        <dbReference type="Rhea" id="RHEA:60877"/>
    </physiologicalReaction>
</comment>
<dbReference type="SUPFAM" id="SSF55811">
    <property type="entry name" value="Nudix"/>
    <property type="match status" value="1"/>
</dbReference>
<evidence type="ECO:0000313" key="12">
    <source>
        <dbReference type="Proteomes" id="UP000824024"/>
    </source>
</evidence>
<keyword evidence="6 11" id="KW-0378">Hydrolase</keyword>
<gene>
    <name evidence="11" type="primary">nudC</name>
    <name evidence="11" type="ORF">IAA08_06010</name>
</gene>
<dbReference type="InterPro" id="IPR015376">
    <property type="entry name" value="Znr_NADH_PPase"/>
</dbReference>
<dbReference type="Pfam" id="PF09297">
    <property type="entry name" value="Zn_ribbon_NUD"/>
    <property type="match status" value="1"/>
</dbReference>
<evidence type="ECO:0000256" key="6">
    <source>
        <dbReference type="ARBA" id="ARBA00022801"/>
    </source>
</evidence>
<dbReference type="NCBIfam" id="NF001299">
    <property type="entry name" value="PRK00241.1"/>
    <property type="match status" value="1"/>
</dbReference>
<dbReference type="GO" id="GO:0019677">
    <property type="term" value="P:NAD+ catabolic process"/>
    <property type="evidence" value="ECO:0007669"/>
    <property type="project" value="TreeGrafter"/>
</dbReference>
<organism evidence="11 12">
    <name type="scientific">Candidatus Eubacterium avistercoris</name>
    <dbReference type="NCBI Taxonomy" id="2838567"/>
    <lineage>
        <taxon>Bacteria</taxon>
        <taxon>Bacillati</taxon>
        <taxon>Bacillota</taxon>
        <taxon>Clostridia</taxon>
        <taxon>Eubacteriales</taxon>
        <taxon>Eubacteriaceae</taxon>
        <taxon>Eubacterium</taxon>
    </lineage>
</organism>
<keyword evidence="5" id="KW-0479">Metal-binding</keyword>
<evidence type="ECO:0000259" key="10">
    <source>
        <dbReference type="PROSITE" id="PS51462"/>
    </source>
</evidence>
<evidence type="ECO:0000256" key="7">
    <source>
        <dbReference type="ARBA" id="ARBA00022842"/>
    </source>
</evidence>
<sequence length="274" mass="32096">MIQDIEPYTYHNEYRNISPRGEDYLICVRDRELLVREDSPDADYPAYAQLTEQMRRGKTFTYLFSVGSTRFFLCRDLELPGYGFRRIHDLRTAGPKHLVYAGMVGVQLAGWYERHHFCGRCGHRMQHDSQERMMRCPSCGQMEYPKICPCVIVGILHEDKILVTRYKGENRGRYALVAGFTEIGETIEETVHREVMEETGLHVKNLRYYKCQPWPYSESLLFGFFCELDGSSRIILEEDELAMAKWISREELDVVSDDFSLTNEMLCVFKEGIY</sequence>
<dbReference type="InterPro" id="IPR020084">
    <property type="entry name" value="NUDIX_hydrolase_CS"/>
</dbReference>
<dbReference type="PROSITE" id="PS51462">
    <property type="entry name" value="NUDIX"/>
    <property type="match status" value="1"/>
</dbReference>
<dbReference type="Gene3D" id="3.90.79.10">
    <property type="entry name" value="Nucleoside Triphosphate Pyrophosphohydrolase"/>
    <property type="match status" value="1"/>
</dbReference>
<proteinExistence type="inferred from homology"/>
<evidence type="ECO:0000313" key="11">
    <source>
        <dbReference type="EMBL" id="HIZ07472.1"/>
    </source>
</evidence>
<reference evidence="11" key="1">
    <citation type="journal article" date="2021" name="PeerJ">
        <title>Extensive microbial diversity within the chicken gut microbiome revealed by metagenomics and culture.</title>
        <authorList>
            <person name="Gilroy R."/>
            <person name="Ravi A."/>
            <person name="Getino M."/>
            <person name="Pursley I."/>
            <person name="Horton D.L."/>
            <person name="Alikhan N.F."/>
            <person name="Baker D."/>
            <person name="Gharbi K."/>
            <person name="Hall N."/>
            <person name="Watson M."/>
            <person name="Adriaenssens E.M."/>
            <person name="Foster-Nyarko E."/>
            <person name="Jarju S."/>
            <person name="Secka A."/>
            <person name="Antonio M."/>
            <person name="Oren A."/>
            <person name="Chaudhuri R.R."/>
            <person name="La Ragione R."/>
            <person name="Hildebrand F."/>
            <person name="Pallen M.J."/>
        </authorList>
    </citation>
    <scope>NUCLEOTIDE SEQUENCE</scope>
    <source>
        <strain evidence="11">CHK192-9172</strain>
    </source>
</reference>
<evidence type="ECO:0000256" key="4">
    <source>
        <dbReference type="ARBA" id="ARBA00012381"/>
    </source>
</evidence>
<dbReference type="EC" id="3.6.1.22" evidence="4"/>
<evidence type="ECO:0000256" key="2">
    <source>
        <dbReference type="ARBA" id="ARBA00001947"/>
    </source>
</evidence>
<evidence type="ECO:0000256" key="9">
    <source>
        <dbReference type="ARBA" id="ARBA00023679"/>
    </source>
</evidence>
<dbReference type="Pfam" id="PF00293">
    <property type="entry name" value="NUDIX"/>
    <property type="match status" value="1"/>
</dbReference>
<dbReference type="InterPro" id="IPR050241">
    <property type="entry name" value="NAD-cap_RNA_hydrolase_NudC"/>
</dbReference>
<dbReference type="PANTHER" id="PTHR42904">
    <property type="entry name" value="NUDIX HYDROLASE, NUDC SUBFAMILY"/>
    <property type="match status" value="1"/>
</dbReference>
<dbReference type="Gene3D" id="3.90.79.20">
    <property type="match status" value="1"/>
</dbReference>
<dbReference type="EMBL" id="DXCH01000167">
    <property type="protein sequence ID" value="HIZ07472.1"/>
    <property type="molecule type" value="Genomic_DNA"/>
</dbReference>
<dbReference type="GO" id="GO:0006742">
    <property type="term" value="P:NADP+ catabolic process"/>
    <property type="evidence" value="ECO:0007669"/>
    <property type="project" value="TreeGrafter"/>
</dbReference>
<feature type="domain" description="Nudix hydrolase" evidence="10">
    <location>
        <begin position="145"/>
        <end position="271"/>
    </location>
</feature>
<evidence type="ECO:0000256" key="3">
    <source>
        <dbReference type="ARBA" id="ARBA00009595"/>
    </source>
</evidence>
<evidence type="ECO:0000256" key="8">
    <source>
        <dbReference type="ARBA" id="ARBA00023027"/>
    </source>
</evidence>
<comment type="similarity">
    <text evidence="3">Belongs to the Nudix hydrolase family. NudC subfamily.</text>
</comment>
<name>A0A9D2D2L0_9FIRM</name>
<dbReference type="GO" id="GO:0046872">
    <property type="term" value="F:metal ion binding"/>
    <property type="evidence" value="ECO:0007669"/>
    <property type="project" value="UniProtKB-KW"/>
</dbReference>
<keyword evidence="8" id="KW-0520">NAD</keyword>
<evidence type="ECO:0000256" key="1">
    <source>
        <dbReference type="ARBA" id="ARBA00001946"/>
    </source>
</evidence>
<dbReference type="PROSITE" id="PS00893">
    <property type="entry name" value="NUDIX_BOX"/>
    <property type="match status" value="1"/>
</dbReference>
<dbReference type="InterPro" id="IPR015797">
    <property type="entry name" value="NUDIX_hydrolase-like_dom_sf"/>
</dbReference>
<comment type="cofactor">
    <cofactor evidence="1">
        <name>Mg(2+)</name>
        <dbReference type="ChEBI" id="CHEBI:18420"/>
    </cofactor>
</comment>
<comment type="cofactor">
    <cofactor evidence="2">
        <name>Zn(2+)</name>
        <dbReference type="ChEBI" id="CHEBI:29105"/>
    </cofactor>
</comment>
<keyword evidence="7" id="KW-0460">Magnesium</keyword>
<dbReference type="GO" id="GO:0005829">
    <property type="term" value="C:cytosol"/>
    <property type="evidence" value="ECO:0007669"/>
    <property type="project" value="TreeGrafter"/>
</dbReference>
<dbReference type="AlphaFoldDB" id="A0A9D2D2L0"/>
<dbReference type="InterPro" id="IPR049734">
    <property type="entry name" value="NudC-like_C"/>
</dbReference>
<accession>A0A9D2D2L0</accession>
<dbReference type="GO" id="GO:0035529">
    <property type="term" value="F:NADH pyrophosphatase activity"/>
    <property type="evidence" value="ECO:0007669"/>
    <property type="project" value="TreeGrafter"/>
</dbReference>
<reference evidence="11" key="2">
    <citation type="submission" date="2021-04" db="EMBL/GenBank/DDBJ databases">
        <authorList>
            <person name="Gilroy R."/>
        </authorList>
    </citation>
    <scope>NUCLEOTIDE SEQUENCE</scope>
    <source>
        <strain evidence="11">CHK192-9172</strain>
    </source>
</reference>
<evidence type="ECO:0000256" key="5">
    <source>
        <dbReference type="ARBA" id="ARBA00022723"/>
    </source>
</evidence>
<dbReference type="InterPro" id="IPR000086">
    <property type="entry name" value="NUDIX_hydrolase_dom"/>
</dbReference>